<dbReference type="InParanoid" id="Q0UNG9"/>
<protein>
    <submittedName>
        <fullName evidence="1">Uncharacterized protein</fullName>
    </submittedName>
</protein>
<evidence type="ECO:0000313" key="1">
    <source>
        <dbReference type="EMBL" id="EAT85346.1"/>
    </source>
</evidence>
<evidence type="ECO:0000313" key="2">
    <source>
        <dbReference type="Proteomes" id="UP000001055"/>
    </source>
</evidence>
<dbReference type="AlphaFoldDB" id="Q0UNG9"/>
<organism evidence="1 2">
    <name type="scientific">Phaeosphaeria nodorum (strain SN15 / ATCC MYA-4574 / FGSC 10173)</name>
    <name type="common">Glume blotch fungus</name>
    <name type="synonym">Parastagonospora nodorum</name>
    <dbReference type="NCBI Taxonomy" id="321614"/>
    <lineage>
        <taxon>Eukaryota</taxon>
        <taxon>Fungi</taxon>
        <taxon>Dikarya</taxon>
        <taxon>Ascomycota</taxon>
        <taxon>Pezizomycotina</taxon>
        <taxon>Dothideomycetes</taxon>
        <taxon>Pleosporomycetidae</taxon>
        <taxon>Pleosporales</taxon>
        <taxon>Pleosporineae</taxon>
        <taxon>Phaeosphaeriaceae</taxon>
        <taxon>Parastagonospora</taxon>
    </lineage>
</organism>
<gene>
    <name evidence="1" type="ORF">SNOG_06695</name>
</gene>
<sequence>MLHEYAFSDHSRIQHTICAPLLRLRARSEECGTWATG</sequence>
<name>Q0UNG9_PHANO</name>
<dbReference type="KEGG" id="pno:SNOG_06695"/>
<proteinExistence type="predicted"/>
<accession>Q0UNG9</accession>
<dbReference type="RefSeq" id="XP_001797058.1">
    <property type="nucleotide sequence ID" value="XM_001797006.1"/>
</dbReference>
<dbReference type="EMBL" id="CH445334">
    <property type="protein sequence ID" value="EAT85346.1"/>
    <property type="molecule type" value="Genomic_DNA"/>
</dbReference>
<reference evidence="2" key="1">
    <citation type="journal article" date="2007" name="Plant Cell">
        <title>Dothideomycete-plant interactions illuminated by genome sequencing and EST analysis of the wheat pathogen Stagonospora nodorum.</title>
        <authorList>
            <person name="Hane J.K."/>
            <person name="Lowe R.G."/>
            <person name="Solomon P.S."/>
            <person name="Tan K.C."/>
            <person name="Schoch C.L."/>
            <person name="Spatafora J.W."/>
            <person name="Crous P.W."/>
            <person name="Kodira C."/>
            <person name="Birren B.W."/>
            <person name="Galagan J.E."/>
            <person name="Torriani S.F."/>
            <person name="McDonald B.A."/>
            <person name="Oliver R.P."/>
        </authorList>
    </citation>
    <scope>NUCLEOTIDE SEQUENCE [LARGE SCALE GENOMIC DNA]</scope>
    <source>
        <strain evidence="2">SN15 / ATCC MYA-4574 / FGSC 10173</strain>
    </source>
</reference>
<dbReference type="Proteomes" id="UP000001055">
    <property type="component" value="Unassembled WGS sequence"/>
</dbReference>
<dbReference type="GeneID" id="5973948"/>